<proteinExistence type="predicted"/>
<dbReference type="EMBL" id="DF977475">
    <property type="protein sequence ID" value="GAW26406.1"/>
    <property type="molecule type" value="Genomic_DNA"/>
</dbReference>
<organism evidence="1">
    <name type="scientific">Rosellinia necatrix</name>
    <name type="common">White root-rot fungus</name>
    <dbReference type="NCBI Taxonomy" id="77044"/>
    <lineage>
        <taxon>Eukaryota</taxon>
        <taxon>Fungi</taxon>
        <taxon>Dikarya</taxon>
        <taxon>Ascomycota</taxon>
        <taxon>Pezizomycotina</taxon>
        <taxon>Sordariomycetes</taxon>
        <taxon>Xylariomycetidae</taxon>
        <taxon>Xylariales</taxon>
        <taxon>Xylariaceae</taxon>
        <taxon>Rosellinia</taxon>
    </lineage>
</organism>
<protein>
    <submittedName>
        <fullName evidence="1">Putative fad binding domain protein</fullName>
    </submittedName>
</protein>
<gene>
    <name evidence="1" type="ORF">SAMD00023353_3001130</name>
</gene>
<dbReference type="Gene3D" id="3.40.462.20">
    <property type="match status" value="1"/>
</dbReference>
<accession>A0A1S8A8G8</accession>
<keyword evidence="2" id="KW-1185">Reference proteome</keyword>
<evidence type="ECO:0000313" key="1">
    <source>
        <dbReference type="EMBL" id="GAW26406.1"/>
    </source>
</evidence>
<dbReference type="Proteomes" id="UP000054516">
    <property type="component" value="Unassembled WGS sequence"/>
</dbReference>
<evidence type="ECO:0000313" key="2">
    <source>
        <dbReference type="Proteomes" id="UP000054516"/>
    </source>
</evidence>
<reference evidence="1" key="1">
    <citation type="submission" date="2016-03" db="EMBL/GenBank/DDBJ databases">
        <title>Draft genome sequence of Rosellinia necatrix.</title>
        <authorList>
            <person name="Kanematsu S."/>
        </authorList>
    </citation>
    <scope>NUCLEOTIDE SEQUENCE [LARGE SCALE GENOMIC DNA]</scope>
    <source>
        <strain evidence="1">W97</strain>
    </source>
</reference>
<name>A0A1S8A8G8_ROSNE</name>
<sequence length="282" mass="30732">MYNTVFIYPQSMFRTVLQWVIDTCPTADPDTEVVCLAKRTADGDGDGEIEIIAGFLTFKASRAEAERAMGPVRDGRPAAGLKAEAFCDPTDLAAQYAGQRAEQPAGHRFCSDNVYVGNGAADVPALLEPAFTTLPTARSFALYLALNPTSRRLPSPAPAADMALSLQSDHYVALYAIWEDKGDDGEAGGEKQEDNKEDARCTGWVRDAIAGVERHGPGSYLGDADFRCRDTRYWSPAAAARLREVRRRWDPDGRICGYLDAGDRSGVEGLRNEFGWLDVVDG</sequence>
<dbReference type="OrthoDB" id="415825at2759"/>
<dbReference type="STRING" id="77044.A0A1S8A8G8"/>
<dbReference type="AlphaFoldDB" id="A0A1S8A8G8"/>